<gene>
    <name evidence="4" type="primary">rfaE1</name>
    <name evidence="4" type="ORF">KC729_06295</name>
</gene>
<dbReference type="GO" id="GO:0005829">
    <property type="term" value="C:cytosol"/>
    <property type="evidence" value="ECO:0007669"/>
    <property type="project" value="TreeGrafter"/>
</dbReference>
<name>A0A956LWZ5_UNCEI</name>
<dbReference type="PANTHER" id="PTHR46969">
    <property type="entry name" value="BIFUNCTIONAL PROTEIN HLDE"/>
    <property type="match status" value="1"/>
</dbReference>
<dbReference type="PROSITE" id="PS00583">
    <property type="entry name" value="PFKB_KINASES_1"/>
    <property type="match status" value="1"/>
</dbReference>
<dbReference type="PANTHER" id="PTHR46969:SF1">
    <property type="entry name" value="BIFUNCTIONAL PROTEIN HLDE"/>
    <property type="match status" value="1"/>
</dbReference>
<dbReference type="CDD" id="cd01172">
    <property type="entry name" value="RfaE_like"/>
    <property type="match status" value="1"/>
</dbReference>
<organism evidence="4 5">
    <name type="scientific">Eiseniibacteriota bacterium</name>
    <dbReference type="NCBI Taxonomy" id="2212470"/>
    <lineage>
        <taxon>Bacteria</taxon>
        <taxon>Candidatus Eiseniibacteriota</taxon>
    </lineage>
</organism>
<evidence type="ECO:0000256" key="2">
    <source>
        <dbReference type="ARBA" id="ARBA00022777"/>
    </source>
</evidence>
<dbReference type="InterPro" id="IPR011913">
    <property type="entry name" value="RfaE_dom_I"/>
</dbReference>
<keyword evidence="2 4" id="KW-0418">Kinase</keyword>
<dbReference type="InterPro" id="IPR029056">
    <property type="entry name" value="Ribokinase-like"/>
</dbReference>
<reference evidence="4" key="2">
    <citation type="journal article" date="2021" name="Microbiome">
        <title>Successional dynamics and alternative stable states in a saline activated sludge microbial community over 9 years.</title>
        <authorList>
            <person name="Wang Y."/>
            <person name="Ye J."/>
            <person name="Ju F."/>
            <person name="Liu L."/>
            <person name="Boyd J.A."/>
            <person name="Deng Y."/>
            <person name="Parks D.H."/>
            <person name="Jiang X."/>
            <person name="Yin X."/>
            <person name="Woodcroft B.J."/>
            <person name="Tyson G.W."/>
            <person name="Hugenholtz P."/>
            <person name="Polz M.F."/>
            <person name="Zhang T."/>
        </authorList>
    </citation>
    <scope>NUCLEOTIDE SEQUENCE</scope>
    <source>
        <strain evidence="4">HKST-UBA01</strain>
    </source>
</reference>
<dbReference type="NCBIfam" id="TIGR02198">
    <property type="entry name" value="rfaE_dom_I"/>
    <property type="match status" value="1"/>
</dbReference>
<protein>
    <submittedName>
        <fullName evidence="4">D-glycero-beta-D-manno-heptose-7-phosphate kinase</fullName>
    </submittedName>
</protein>
<dbReference type="Proteomes" id="UP000697710">
    <property type="component" value="Unassembled WGS sequence"/>
</dbReference>
<proteinExistence type="predicted"/>
<dbReference type="GO" id="GO:0016773">
    <property type="term" value="F:phosphotransferase activity, alcohol group as acceptor"/>
    <property type="evidence" value="ECO:0007669"/>
    <property type="project" value="InterPro"/>
</dbReference>
<evidence type="ECO:0000313" key="4">
    <source>
        <dbReference type="EMBL" id="MCA9727275.1"/>
    </source>
</evidence>
<dbReference type="EMBL" id="JAGQHR010000137">
    <property type="protein sequence ID" value="MCA9727275.1"/>
    <property type="molecule type" value="Genomic_DNA"/>
</dbReference>
<dbReference type="InterPro" id="IPR011611">
    <property type="entry name" value="PfkB_dom"/>
</dbReference>
<evidence type="ECO:0000256" key="1">
    <source>
        <dbReference type="ARBA" id="ARBA00022679"/>
    </source>
</evidence>
<reference evidence="4" key="1">
    <citation type="submission" date="2020-04" db="EMBL/GenBank/DDBJ databases">
        <authorList>
            <person name="Zhang T."/>
        </authorList>
    </citation>
    <scope>NUCLEOTIDE SEQUENCE</scope>
    <source>
        <strain evidence="4">HKST-UBA01</strain>
    </source>
</reference>
<dbReference type="Gene3D" id="3.40.1190.20">
    <property type="match status" value="1"/>
</dbReference>
<sequence length="356" mass="38190">MSLRTSFHYDPAMTTLDLGGIPGLLDAFSHRAILVLGDLMLDRYVWGDTQRISPEAPVPVVEAREETARLGGAANVANNVRALGARPWLVGVCGPDGFGHDLRRLLEGTGVATEDVCEDQDRRTTCKTRVIARHQQVVRIDREDPEEVSGAVMAELRERALARLEESQACVISDYGKGVITPAVLDPVLERAREKGIPVCVDPKETHFFRCRQVATLTPNQSEASVAAGFRIHDRESLLAAGDLLLEKLESRSVLITRGDQGMVLFRPGTPPLSFPALARDVFDVTGAGDTVVSVFALSLAAGADLPQAAAISNHAAGLVVGEVGTAVCSLPQLQASLASAPDRWLPVPLDRVVRS</sequence>
<dbReference type="GO" id="GO:0033785">
    <property type="term" value="F:heptose 7-phosphate kinase activity"/>
    <property type="evidence" value="ECO:0007669"/>
    <property type="project" value="TreeGrafter"/>
</dbReference>
<dbReference type="AlphaFoldDB" id="A0A956LWZ5"/>
<dbReference type="SUPFAM" id="SSF53613">
    <property type="entry name" value="Ribokinase-like"/>
    <property type="match status" value="1"/>
</dbReference>
<evidence type="ECO:0000313" key="5">
    <source>
        <dbReference type="Proteomes" id="UP000697710"/>
    </source>
</evidence>
<accession>A0A956LWZ5</accession>
<keyword evidence="1" id="KW-0808">Transferase</keyword>
<feature type="domain" description="Carbohydrate kinase PfkB" evidence="3">
    <location>
        <begin position="33"/>
        <end position="332"/>
    </location>
</feature>
<dbReference type="Pfam" id="PF00294">
    <property type="entry name" value="PfkB"/>
    <property type="match status" value="1"/>
</dbReference>
<comment type="caution">
    <text evidence="4">The sequence shown here is derived from an EMBL/GenBank/DDBJ whole genome shotgun (WGS) entry which is preliminary data.</text>
</comment>
<dbReference type="GO" id="GO:0033786">
    <property type="term" value="F:heptose-1-phosphate adenylyltransferase activity"/>
    <property type="evidence" value="ECO:0007669"/>
    <property type="project" value="TreeGrafter"/>
</dbReference>
<evidence type="ECO:0000259" key="3">
    <source>
        <dbReference type="Pfam" id="PF00294"/>
    </source>
</evidence>
<dbReference type="InterPro" id="IPR002173">
    <property type="entry name" value="Carboh/pur_kinase_PfkB_CS"/>
</dbReference>
<dbReference type="FunFam" id="3.40.1190.20:FF:000002">
    <property type="entry name" value="Bifunctional protein HldE"/>
    <property type="match status" value="1"/>
</dbReference>